<keyword evidence="2" id="KW-1185">Reference proteome</keyword>
<evidence type="ECO:0000313" key="1">
    <source>
        <dbReference type="EMBL" id="MBP5859071.1"/>
    </source>
</evidence>
<sequence>MGKLLVALFGLILLIVGGGIAYLATFDIPAPTQTVEIQLDDDRFPR</sequence>
<accession>A0A8J7SQG2</accession>
<dbReference type="Proteomes" id="UP000672602">
    <property type="component" value="Unassembled WGS sequence"/>
</dbReference>
<comment type="caution">
    <text evidence="1">The sequence shown here is derived from an EMBL/GenBank/DDBJ whole genome shotgun (WGS) entry which is preliminary data.</text>
</comment>
<gene>
    <name evidence="1" type="ORF">KAJ83_18770</name>
</gene>
<dbReference type="RefSeq" id="WP_210683663.1">
    <property type="nucleotide sequence ID" value="NZ_JAGMWN010000014.1"/>
</dbReference>
<reference evidence="1" key="1">
    <citation type="submission" date="2021-04" db="EMBL/GenBank/DDBJ databases">
        <authorList>
            <person name="Zhang D.-C."/>
        </authorList>
    </citation>
    <scope>NUCLEOTIDE SEQUENCE</scope>
    <source>
        <strain evidence="1">CGMCC 1.15697</strain>
    </source>
</reference>
<dbReference type="EMBL" id="JAGMWN010000014">
    <property type="protein sequence ID" value="MBP5859071.1"/>
    <property type="molecule type" value="Genomic_DNA"/>
</dbReference>
<evidence type="ECO:0000313" key="2">
    <source>
        <dbReference type="Proteomes" id="UP000672602"/>
    </source>
</evidence>
<dbReference type="AlphaFoldDB" id="A0A8J7SQG2"/>
<organism evidence="1 2">
    <name type="scientific">Marivibrio halodurans</name>
    <dbReference type="NCBI Taxonomy" id="2039722"/>
    <lineage>
        <taxon>Bacteria</taxon>
        <taxon>Pseudomonadati</taxon>
        <taxon>Pseudomonadota</taxon>
        <taxon>Alphaproteobacteria</taxon>
        <taxon>Rhodospirillales</taxon>
        <taxon>Rhodospirillaceae</taxon>
        <taxon>Marivibrio</taxon>
    </lineage>
</organism>
<name>A0A8J7SQG2_9PROT</name>
<proteinExistence type="predicted"/>
<protein>
    <submittedName>
        <fullName evidence="1">Uncharacterized protein</fullName>
    </submittedName>
</protein>